<dbReference type="Proteomes" id="UP001177021">
    <property type="component" value="Unassembled WGS sequence"/>
</dbReference>
<comment type="caution">
    <text evidence="1">The sequence shown here is derived from an EMBL/GenBank/DDBJ whole genome shotgun (WGS) entry which is preliminary data.</text>
</comment>
<name>A0ACB0JV26_TRIPR</name>
<dbReference type="EMBL" id="CASHSV030000109">
    <property type="protein sequence ID" value="CAJ2648982.1"/>
    <property type="molecule type" value="Genomic_DNA"/>
</dbReference>
<sequence>MSSSSSIVLIQIPKTMDSVVTQKILFKPLNLNFPIRSGIQQQLNHRVLYHNSVMPLRCSASTPPPPSDDAIVLNVRGMMCEGCASSVKKILETQPQVLSATVNLTSETALVSLSPLLSEDKTSPNWQKELGETLAHHLTTCGFTSALRGR</sequence>
<accession>A0ACB0JV26</accession>
<reference evidence="1" key="1">
    <citation type="submission" date="2023-10" db="EMBL/GenBank/DDBJ databases">
        <authorList>
            <person name="Rodriguez Cubillos JULIANA M."/>
            <person name="De Vega J."/>
        </authorList>
    </citation>
    <scope>NUCLEOTIDE SEQUENCE</scope>
</reference>
<proteinExistence type="predicted"/>
<keyword evidence="2" id="KW-1185">Reference proteome</keyword>
<protein>
    <submittedName>
        <fullName evidence="1">Uncharacterized protein</fullName>
    </submittedName>
</protein>
<gene>
    <name evidence="1" type="ORF">MILVUS5_LOCUS17210</name>
</gene>
<evidence type="ECO:0000313" key="2">
    <source>
        <dbReference type="Proteomes" id="UP001177021"/>
    </source>
</evidence>
<organism evidence="1 2">
    <name type="scientific">Trifolium pratense</name>
    <name type="common">Red clover</name>
    <dbReference type="NCBI Taxonomy" id="57577"/>
    <lineage>
        <taxon>Eukaryota</taxon>
        <taxon>Viridiplantae</taxon>
        <taxon>Streptophyta</taxon>
        <taxon>Embryophyta</taxon>
        <taxon>Tracheophyta</taxon>
        <taxon>Spermatophyta</taxon>
        <taxon>Magnoliopsida</taxon>
        <taxon>eudicotyledons</taxon>
        <taxon>Gunneridae</taxon>
        <taxon>Pentapetalae</taxon>
        <taxon>rosids</taxon>
        <taxon>fabids</taxon>
        <taxon>Fabales</taxon>
        <taxon>Fabaceae</taxon>
        <taxon>Papilionoideae</taxon>
        <taxon>50 kb inversion clade</taxon>
        <taxon>NPAAA clade</taxon>
        <taxon>Hologalegina</taxon>
        <taxon>IRL clade</taxon>
        <taxon>Trifolieae</taxon>
        <taxon>Trifolium</taxon>
    </lineage>
</organism>
<evidence type="ECO:0000313" key="1">
    <source>
        <dbReference type="EMBL" id="CAJ2648982.1"/>
    </source>
</evidence>